<feature type="compositionally biased region" description="Low complexity" evidence="13">
    <location>
        <begin position="76"/>
        <end position="95"/>
    </location>
</feature>
<name>A0A200PWU1_MACCD</name>
<keyword evidence="10 14" id="KW-1133">Transmembrane helix</keyword>
<comment type="pathway">
    <text evidence="3">Protein modification; protein ubiquitination.</text>
</comment>
<evidence type="ECO:0000256" key="5">
    <source>
        <dbReference type="ARBA" id="ARBA00022692"/>
    </source>
</evidence>
<evidence type="ECO:0000313" key="16">
    <source>
        <dbReference type="EMBL" id="OVA02693.1"/>
    </source>
</evidence>
<feature type="transmembrane region" description="Helical" evidence="14">
    <location>
        <begin position="382"/>
        <end position="400"/>
    </location>
</feature>
<keyword evidence="17" id="KW-1185">Reference proteome</keyword>
<keyword evidence="11 14" id="KW-0472">Membrane</keyword>
<dbReference type="GO" id="GO:0000278">
    <property type="term" value="P:mitotic cell cycle"/>
    <property type="evidence" value="ECO:0007669"/>
    <property type="project" value="UniProtKB-ARBA"/>
</dbReference>
<dbReference type="AlphaFoldDB" id="A0A200PWU1"/>
<sequence length="530" mass="58659">MEIQRVQLTVTIPDIPTIPNEEGKGVDCSVKKSSHFSKSSRTFFTSLLLLFAQLGMEEPNHHLPISSCSSSNTSINGCPSVSSSSSSSHSSSGQVQEEEEQNQQENHQQEQQQQEEEVQHHQEQQHQASSSRGVNIGMRDALSSDMRDDSWSCLVMLVTFWFFASMTLILGFYGPVNLEVGPNCSRLLEANSYFINKIKVEQLGGPAKGLMLYGFHSPPPLDVETTWSETHNEWIFFLNEGSEINITYSVKSPSTLLFLVIAAGKESLIEWTENPSYPNITLSWNVINGTGAVQQKIYMSSDHYVAVGNLNPNEVEVQVNLTIQALMYNTTEAYYKCSLTNGPCASRLSFLGTDVAALTSSGPKQDPPSGDWYVKLWYGQRWISYLLGSGVMTILVLLVFKICVKCHSSVGPGPGYQPAVGGSERTPLLVNKDDDLSSWSSSYDSVSHDEEDLEDSIAVDSLEGKQLKDGENSNPRRLCVICYDAPRDCFFLPCGHCATCFTCGTRIAEEAGICPICRRKMKKVRKIFAV</sequence>
<evidence type="ECO:0000256" key="4">
    <source>
        <dbReference type="ARBA" id="ARBA00022679"/>
    </source>
</evidence>
<evidence type="ECO:0000256" key="9">
    <source>
        <dbReference type="ARBA" id="ARBA00022833"/>
    </source>
</evidence>
<keyword evidence="9" id="KW-0862">Zinc</keyword>
<evidence type="ECO:0000256" key="8">
    <source>
        <dbReference type="ARBA" id="ARBA00022786"/>
    </source>
</evidence>
<dbReference type="Pfam" id="PF16041">
    <property type="entry name" value="APD1-4_M"/>
    <property type="match status" value="1"/>
</dbReference>
<gene>
    <name evidence="16" type="ORF">BVC80_9093g35</name>
</gene>
<feature type="compositionally biased region" description="Low complexity" evidence="13">
    <location>
        <begin position="103"/>
        <end position="112"/>
    </location>
</feature>
<evidence type="ECO:0000256" key="1">
    <source>
        <dbReference type="ARBA" id="ARBA00004141"/>
    </source>
</evidence>
<evidence type="ECO:0000256" key="3">
    <source>
        <dbReference type="ARBA" id="ARBA00004906"/>
    </source>
</evidence>
<evidence type="ECO:0000256" key="10">
    <source>
        <dbReference type="ARBA" id="ARBA00022989"/>
    </source>
</evidence>
<evidence type="ECO:0000256" key="11">
    <source>
        <dbReference type="ARBA" id="ARBA00023136"/>
    </source>
</evidence>
<comment type="subcellular location">
    <subcellularLocation>
        <location evidence="2">Endomembrane system</location>
    </subcellularLocation>
    <subcellularLocation>
        <location evidence="1">Membrane</location>
        <topology evidence="1">Multi-pass membrane protein</topology>
    </subcellularLocation>
</comment>
<dbReference type="FunFam" id="3.30.40.10:FF:000658">
    <property type="entry name" value="E3 ubiquitin-protein ligase APD2"/>
    <property type="match status" value="1"/>
</dbReference>
<evidence type="ECO:0000256" key="6">
    <source>
        <dbReference type="ARBA" id="ARBA00022723"/>
    </source>
</evidence>
<dbReference type="STRING" id="56857.A0A200PWU1"/>
<dbReference type="OMA" id="WFFASIT"/>
<feature type="transmembrane region" description="Helical" evidence="14">
    <location>
        <begin position="151"/>
        <end position="173"/>
    </location>
</feature>
<dbReference type="GO" id="GO:0009555">
    <property type="term" value="P:pollen development"/>
    <property type="evidence" value="ECO:0007669"/>
    <property type="project" value="UniProtKB-ARBA"/>
</dbReference>
<protein>
    <submittedName>
        <fullName evidence="16">Zinc finger protein</fullName>
    </submittedName>
</protein>
<dbReference type="PROSITE" id="PS50089">
    <property type="entry name" value="ZF_RING_2"/>
    <property type="match status" value="1"/>
</dbReference>
<dbReference type="Pfam" id="PF16040">
    <property type="entry name" value="APD1-4_N"/>
    <property type="match status" value="1"/>
</dbReference>
<evidence type="ECO:0000256" key="7">
    <source>
        <dbReference type="ARBA" id="ARBA00022771"/>
    </source>
</evidence>
<dbReference type="InParanoid" id="A0A200PWU1"/>
<proteinExistence type="predicted"/>
<feature type="region of interest" description="Disordered" evidence="13">
    <location>
        <begin position="76"/>
        <end position="135"/>
    </location>
</feature>
<evidence type="ECO:0000313" key="17">
    <source>
        <dbReference type="Proteomes" id="UP000195402"/>
    </source>
</evidence>
<evidence type="ECO:0000256" key="2">
    <source>
        <dbReference type="ARBA" id="ARBA00004308"/>
    </source>
</evidence>
<dbReference type="SMART" id="SM00184">
    <property type="entry name" value="RING"/>
    <property type="match status" value="1"/>
</dbReference>
<dbReference type="GO" id="GO:0005768">
    <property type="term" value="C:endosome"/>
    <property type="evidence" value="ECO:0007669"/>
    <property type="project" value="TreeGrafter"/>
</dbReference>
<evidence type="ECO:0000256" key="12">
    <source>
        <dbReference type="PROSITE-ProRule" id="PRU00175"/>
    </source>
</evidence>
<reference evidence="16 17" key="1">
    <citation type="journal article" date="2017" name="Mol. Plant">
        <title>The Genome of Medicinal Plant Macleaya cordata Provides New Insights into Benzylisoquinoline Alkaloids Metabolism.</title>
        <authorList>
            <person name="Liu X."/>
            <person name="Liu Y."/>
            <person name="Huang P."/>
            <person name="Ma Y."/>
            <person name="Qing Z."/>
            <person name="Tang Q."/>
            <person name="Cao H."/>
            <person name="Cheng P."/>
            <person name="Zheng Y."/>
            <person name="Yuan Z."/>
            <person name="Zhou Y."/>
            <person name="Liu J."/>
            <person name="Tang Z."/>
            <person name="Zhuo Y."/>
            <person name="Zhang Y."/>
            <person name="Yu L."/>
            <person name="Huang J."/>
            <person name="Yang P."/>
            <person name="Peng Q."/>
            <person name="Zhang J."/>
            <person name="Jiang W."/>
            <person name="Zhang Z."/>
            <person name="Lin K."/>
            <person name="Ro D.K."/>
            <person name="Chen X."/>
            <person name="Xiong X."/>
            <person name="Shang Y."/>
            <person name="Huang S."/>
            <person name="Zeng J."/>
        </authorList>
    </citation>
    <scope>NUCLEOTIDE SEQUENCE [LARGE SCALE GENOMIC DNA]</scope>
    <source>
        <strain evidence="17">cv. BLH2017</strain>
        <tissue evidence="16">Root</tissue>
    </source>
</reference>
<keyword evidence="6" id="KW-0479">Metal-binding</keyword>
<dbReference type="FunCoup" id="A0A200PWU1">
    <property type="interactions" value="710"/>
</dbReference>
<organism evidence="16 17">
    <name type="scientific">Macleaya cordata</name>
    <name type="common">Five-seeded plume-poppy</name>
    <name type="synonym">Bocconia cordata</name>
    <dbReference type="NCBI Taxonomy" id="56857"/>
    <lineage>
        <taxon>Eukaryota</taxon>
        <taxon>Viridiplantae</taxon>
        <taxon>Streptophyta</taxon>
        <taxon>Embryophyta</taxon>
        <taxon>Tracheophyta</taxon>
        <taxon>Spermatophyta</taxon>
        <taxon>Magnoliopsida</taxon>
        <taxon>Ranunculales</taxon>
        <taxon>Papaveraceae</taxon>
        <taxon>Papaveroideae</taxon>
        <taxon>Macleaya</taxon>
    </lineage>
</organism>
<keyword evidence="5 14" id="KW-0812">Transmembrane</keyword>
<keyword evidence="7 12" id="KW-0863">Zinc-finger</keyword>
<dbReference type="GO" id="GO:0016567">
    <property type="term" value="P:protein ubiquitination"/>
    <property type="evidence" value="ECO:0007669"/>
    <property type="project" value="TreeGrafter"/>
</dbReference>
<dbReference type="PANTHER" id="PTHR46858">
    <property type="entry name" value="OS05G0521000 PROTEIN"/>
    <property type="match status" value="1"/>
</dbReference>
<dbReference type="GO" id="GO:0008270">
    <property type="term" value="F:zinc ion binding"/>
    <property type="evidence" value="ECO:0007669"/>
    <property type="project" value="UniProtKB-KW"/>
</dbReference>
<accession>A0A200PWU1</accession>
<dbReference type="InterPro" id="IPR013083">
    <property type="entry name" value="Znf_RING/FYVE/PHD"/>
</dbReference>
<evidence type="ECO:0000256" key="14">
    <source>
        <dbReference type="SAM" id="Phobius"/>
    </source>
</evidence>
<dbReference type="InterPro" id="IPR032008">
    <property type="entry name" value="APD1-4_N"/>
</dbReference>
<dbReference type="Pfam" id="PF13920">
    <property type="entry name" value="zf-C3HC4_3"/>
    <property type="match status" value="1"/>
</dbReference>
<feature type="domain" description="RING-type" evidence="15">
    <location>
        <begin position="479"/>
        <end position="518"/>
    </location>
</feature>
<dbReference type="GO" id="GO:0009705">
    <property type="term" value="C:plant-type vacuole membrane"/>
    <property type="evidence" value="ECO:0007669"/>
    <property type="project" value="TreeGrafter"/>
</dbReference>
<dbReference type="InterPro" id="IPR032010">
    <property type="entry name" value="APD1-4_M"/>
</dbReference>
<dbReference type="EMBL" id="MVGT01003948">
    <property type="protein sequence ID" value="OVA02693.1"/>
    <property type="molecule type" value="Genomic_DNA"/>
</dbReference>
<keyword evidence="8" id="KW-0833">Ubl conjugation pathway</keyword>
<evidence type="ECO:0000256" key="13">
    <source>
        <dbReference type="SAM" id="MobiDB-lite"/>
    </source>
</evidence>
<keyword evidence="4" id="KW-0808">Transferase</keyword>
<dbReference type="PANTHER" id="PTHR46858:SF5">
    <property type="entry name" value="E3 UBIQUITIN-PROTEIN LIGASE APD1-RELATED"/>
    <property type="match status" value="1"/>
</dbReference>
<dbReference type="GO" id="GO:0061630">
    <property type="term" value="F:ubiquitin protein ligase activity"/>
    <property type="evidence" value="ECO:0007669"/>
    <property type="project" value="TreeGrafter"/>
</dbReference>
<dbReference type="SUPFAM" id="SSF57850">
    <property type="entry name" value="RING/U-box"/>
    <property type="match status" value="1"/>
</dbReference>
<dbReference type="Proteomes" id="UP000195402">
    <property type="component" value="Unassembled WGS sequence"/>
</dbReference>
<dbReference type="InterPro" id="IPR001841">
    <property type="entry name" value="Znf_RING"/>
</dbReference>
<evidence type="ECO:0000259" key="15">
    <source>
        <dbReference type="PROSITE" id="PS50089"/>
    </source>
</evidence>
<dbReference type="Gene3D" id="3.30.40.10">
    <property type="entry name" value="Zinc/RING finger domain, C3HC4 (zinc finger)"/>
    <property type="match status" value="1"/>
</dbReference>
<comment type="caution">
    <text evidence="16">The sequence shown here is derived from an EMBL/GenBank/DDBJ whole genome shotgun (WGS) entry which is preliminary data.</text>
</comment>
<dbReference type="OrthoDB" id="3045089at2759"/>